<keyword evidence="4" id="KW-0808">Transferase</keyword>
<evidence type="ECO:0000256" key="2">
    <source>
        <dbReference type="ARBA" id="ARBA00012185"/>
    </source>
</evidence>
<comment type="catalytic activity">
    <reaction evidence="7">
        <text>a 2'-deoxycytidine in DNA + S-adenosyl-L-methionine = an N(4)-methyl-2'-deoxycytidine in DNA + S-adenosyl-L-homocysteine + H(+)</text>
        <dbReference type="Rhea" id="RHEA:16857"/>
        <dbReference type="Rhea" id="RHEA-COMP:11369"/>
        <dbReference type="Rhea" id="RHEA-COMP:13674"/>
        <dbReference type="ChEBI" id="CHEBI:15378"/>
        <dbReference type="ChEBI" id="CHEBI:57856"/>
        <dbReference type="ChEBI" id="CHEBI:59789"/>
        <dbReference type="ChEBI" id="CHEBI:85452"/>
        <dbReference type="ChEBI" id="CHEBI:137933"/>
        <dbReference type="EC" id="2.1.1.113"/>
    </reaction>
</comment>
<evidence type="ECO:0000256" key="4">
    <source>
        <dbReference type="ARBA" id="ARBA00022679"/>
    </source>
</evidence>
<name>A0ABV7SGF6_9ACTN</name>
<dbReference type="Gene3D" id="3.40.50.150">
    <property type="entry name" value="Vaccinia Virus protein VP39"/>
    <property type="match status" value="2"/>
</dbReference>
<comment type="similarity">
    <text evidence="1">Belongs to the N(4)/N(6)-methyltransferase family. N(4) subfamily.</text>
</comment>
<dbReference type="EMBL" id="JBHRWR010000016">
    <property type="protein sequence ID" value="MFC3575608.1"/>
    <property type="molecule type" value="Genomic_DNA"/>
</dbReference>
<keyword evidence="5" id="KW-0949">S-adenosyl-L-methionine</keyword>
<evidence type="ECO:0000256" key="1">
    <source>
        <dbReference type="ARBA" id="ARBA00010203"/>
    </source>
</evidence>
<gene>
    <name evidence="8" type="ORF">ACFOZ0_20470</name>
</gene>
<keyword evidence="9" id="KW-1185">Reference proteome</keyword>
<comment type="caution">
    <text evidence="8">The sequence shown here is derived from an EMBL/GenBank/DDBJ whole genome shotgun (WGS) entry which is preliminary data.</text>
</comment>
<dbReference type="InterPro" id="IPR029063">
    <property type="entry name" value="SAM-dependent_MTases_sf"/>
</dbReference>
<dbReference type="PRINTS" id="PR00507">
    <property type="entry name" value="N12N6MTFRASE"/>
</dbReference>
<dbReference type="RefSeq" id="WP_310766903.1">
    <property type="nucleotide sequence ID" value="NZ_JBHRWR010000016.1"/>
</dbReference>
<evidence type="ECO:0000256" key="6">
    <source>
        <dbReference type="ARBA" id="ARBA00022747"/>
    </source>
</evidence>
<sequence length="391" mass="42834">MKIQTRAAVHPFPARMAPELVERKIASLSTNAVVLDPMMGSGTFPLAANLSGHTAFGCDTDPLALMIAQTVGTDYDLSAFTEHARAIAVRADRSKSEDIQVDAETSKFIDFWFDPKTRSRLAALVAEITLAPEQFKAPLWCAFSRLIITKDSGVSKARDVSHSRPHRVRDTASFDPIDKFCASAETVASRVRTLRGGYSIASNDAKLTTLRADARSLPLQNNSVDAVMTSPPYLVAIDYLRGHRMSLVWMGYSIAYLRGLRSTNVGSEVGMKAASEIEEIAKSSTSPDIASRAAGIVHKYTSDMDAVFSEISRVLKPGGTASFVISDAKINGFEVSIDRMLQGLGRRHRLELCDRHVRELPESRRYLPPPRGGTNSLDKRMKEEVVLTFAA</sequence>
<dbReference type="InterPro" id="IPR017985">
    <property type="entry name" value="MeTrfase_CN4_CS"/>
</dbReference>
<evidence type="ECO:0000256" key="3">
    <source>
        <dbReference type="ARBA" id="ARBA00022603"/>
    </source>
</evidence>
<reference evidence="9" key="1">
    <citation type="journal article" date="2019" name="Int. J. Syst. Evol. Microbiol.">
        <title>The Global Catalogue of Microorganisms (GCM) 10K type strain sequencing project: providing services to taxonomists for standard genome sequencing and annotation.</title>
        <authorList>
            <consortium name="The Broad Institute Genomics Platform"/>
            <consortium name="The Broad Institute Genome Sequencing Center for Infectious Disease"/>
            <person name="Wu L."/>
            <person name="Ma J."/>
        </authorList>
    </citation>
    <scope>NUCLEOTIDE SEQUENCE [LARGE SCALE GENOMIC DNA]</scope>
    <source>
        <strain evidence="9">CGMCC 4.7035</strain>
    </source>
</reference>
<keyword evidence="6" id="KW-0680">Restriction system</keyword>
<dbReference type="PROSITE" id="PS00093">
    <property type="entry name" value="N4_MTASE"/>
    <property type="match status" value="1"/>
</dbReference>
<dbReference type="Proteomes" id="UP001595701">
    <property type="component" value="Unassembled WGS sequence"/>
</dbReference>
<dbReference type="EC" id="2.1.1.113" evidence="2"/>
<proteinExistence type="inferred from homology"/>
<organism evidence="8 9">
    <name type="scientific">Streptomyces yaanensis</name>
    <dbReference type="NCBI Taxonomy" id="1142239"/>
    <lineage>
        <taxon>Bacteria</taxon>
        <taxon>Bacillati</taxon>
        <taxon>Actinomycetota</taxon>
        <taxon>Actinomycetes</taxon>
        <taxon>Kitasatosporales</taxon>
        <taxon>Streptomycetaceae</taxon>
        <taxon>Streptomyces</taxon>
    </lineage>
</organism>
<evidence type="ECO:0000313" key="9">
    <source>
        <dbReference type="Proteomes" id="UP001595701"/>
    </source>
</evidence>
<protein>
    <recommendedName>
        <fullName evidence="2">site-specific DNA-methyltransferase (cytosine-N(4)-specific)</fullName>
        <ecNumber evidence="2">2.1.1.113</ecNumber>
    </recommendedName>
</protein>
<keyword evidence="3" id="KW-0489">Methyltransferase</keyword>
<evidence type="ECO:0000256" key="5">
    <source>
        <dbReference type="ARBA" id="ARBA00022691"/>
    </source>
</evidence>
<evidence type="ECO:0000313" key="8">
    <source>
        <dbReference type="EMBL" id="MFC3575608.1"/>
    </source>
</evidence>
<evidence type="ECO:0000256" key="7">
    <source>
        <dbReference type="ARBA" id="ARBA00049120"/>
    </source>
</evidence>
<dbReference type="SUPFAM" id="SSF53335">
    <property type="entry name" value="S-adenosyl-L-methionine-dependent methyltransferases"/>
    <property type="match status" value="1"/>
</dbReference>
<accession>A0ABV7SGF6</accession>